<keyword evidence="2" id="KW-1185">Reference proteome</keyword>
<evidence type="ECO:0000313" key="2">
    <source>
        <dbReference type="Proteomes" id="UP000306229"/>
    </source>
</evidence>
<gene>
    <name evidence="1" type="ORF">FF125_09965</name>
</gene>
<protein>
    <submittedName>
        <fullName evidence="1">WG repeat-containing protein</fullName>
    </submittedName>
</protein>
<dbReference type="Proteomes" id="UP000306229">
    <property type="component" value="Chromosome"/>
</dbReference>
<dbReference type="InterPro" id="IPR032774">
    <property type="entry name" value="WG_beta_rep"/>
</dbReference>
<dbReference type="RefSeq" id="WP_138949633.1">
    <property type="nucleotide sequence ID" value="NZ_CP040749.1"/>
</dbReference>
<reference evidence="1 2" key="1">
    <citation type="submission" date="2019-05" db="EMBL/GenBank/DDBJ databases">
        <title>Algicella ahnfeltiae gen. nov., sp. nov., a novel marine bacterium of the family Flavobacteriaceae isolated from a red alga.</title>
        <authorList>
            <person name="Nedashkovskaya O.I."/>
            <person name="Kukhlevskiy A.D."/>
            <person name="Kim S.-G."/>
            <person name="Zhukova N.V."/>
            <person name="Mikhailov V.V."/>
        </authorList>
    </citation>
    <scope>NUCLEOTIDE SEQUENCE [LARGE SCALE GENOMIC DNA]</scope>
    <source>
        <strain evidence="1 2">10Alg115</strain>
    </source>
</reference>
<dbReference type="OrthoDB" id="5464673at2"/>
<proteinExistence type="predicted"/>
<sequence length="201" mass="23121">MRKLFVFVLSFIFCATGFSQIIEGVDEIAPFHEGLAAIKKDNQWAFINEKGEKIIDYRDDIVSSIGDNNEEYPLFKEERCMIKKIVDGVEFYGFIDKTGKEVIAPEFVKTSNFIDGYAIIVNYEKYVVGKNPFLGVNVVSHILEEYIIDTSGKIVKYLYNPRKCNLSQLKDKNLPCFESKFIAPRMVATKNTDGKWDIHEF</sequence>
<dbReference type="AlphaFoldDB" id="A0A5B7TVS2"/>
<accession>A0A5B7TVS2</accession>
<dbReference type="Pfam" id="PF14903">
    <property type="entry name" value="WG_beta_rep"/>
    <property type="match status" value="2"/>
</dbReference>
<dbReference type="KEGG" id="fbe:FF125_09965"/>
<dbReference type="EMBL" id="CP040749">
    <property type="protein sequence ID" value="QCX38742.1"/>
    <property type="molecule type" value="Genomic_DNA"/>
</dbReference>
<evidence type="ECO:0000313" key="1">
    <source>
        <dbReference type="EMBL" id="QCX38742.1"/>
    </source>
</evidence>
<organism evidence="1 2">
    <name type="scientific">Aureibaculum algae</name>
    <dbReference type="NCBI Taxonomy" id="2584122"/>
    <lineage>
        <taxon>Bacteria</taxon>
        <taxon>Pseudomonadati</taxon>
        <taxon>Bacteroidota</taxon>
        <taxon>Flavobacteriia</taxon>
        <taxon>Flavobacteriales</taxon>
        <taxon>Flavobacteriaceae</taxon>
        <taxon>Aureibaculum</taxon>
    </lineage>
</organism>
<name>A0A5B7TVS2_9FLAO</name>